<sequence>MENIFFMIVSFVCIMFLVDHLAKIMAHNKFKEIEKMSRKTKFYITFLFLIGTFLYLFIIGNVSELIVLLGGPVQGLLPLYIMLTVAIALFVFIVKYSTFTENREKERLKQLNR</sequence>
<dbReference type="RefSeq" id="WP_171778167.1">
    <property type="nucleotide sequence ID" value="NZ_CP045273.1"/>
</dbReference>
<proteinExistence type="predicted"/>
<dbReference type="Proteomes" id="UP000501076">
    <property type="component" value="Plasmid pFDU301A"/>
</dbReference>
<feature type="transmembrane region" description="Helical" evidence="1">
    <location>
        <begin position="79"/>
        <end position="99"/>
    </location>
</feature>
<keyword evidence="2" id="KW-0614">Plasmid</keyword>
<dbReference type="EMBL" id="CP045273">
    <property type="protein sequence ID" value="QJX80184.1"/>
    <property type="molecule type" value="Genomic_DNA"/>
</dbReference>
<name>A0A6M6E3G9_PRIMG</name>
<keyword evidence="1" id="KW-0472">Membrane</keyword>
<keyword evidence="1" id="KW-1133">Transmembrane helix</keyword>
<evidence type="ECO:0000313" key="2">
    <source>
        <dbReference type="EMBL" id="QJX80184.1"/>
    </source>
</evidence>
<organism evidence="2 3">
    <name type="scientific">Priestia megaterium</name>
    <name type="common">Bacillus megaterium</name>
    <dbReference type="NCBI Taxonomy" id="1404"/>
    <lineage>
        <taxon>Bacteria</taxon>
        <taxon>Bacillati</taxon>
        <taxon>Bacillota</taxon>
        <taxon>Bacilli</taxon>
        <taxon>Bacillales</taxon>
        <taxon>Bacillaceae</taxon>
        <taxon>Priestia</taxon>
    </lineage>
</organism>
<evidence type="ECO:0000313" key="3">
    <source>
        <dbReference type="Proteomes" id="UP000501076"/>
    </source>
</evidence>
<feature type="transmembrane region" description="Helical" evidence="1">
    <location>
        <begin position="42"/>
        <end position="59"/>
    </location>
</feature>
<accession>A0A6M6E3G9</accession>
<feature type="transmembrane region" description="Helical" evidence="1">
    <location>
        <begin position="6"/>
        <end position="22"/>
    </location>
</feature>
<dbReference type="AlphaFoldDB" id="A0A6M6E3G9"/>
<reference evidence="2 3" key="1">
    <citation type="submission" date="2019-10" db="EMBL/GenBank/DDBJ databases">
        <title>Complete genome sequences for adaption low water activity.</title>
        <authorList>
            <person name="Zhao L."/>
            <person name="Zhong J."/>
        </authorList>
    </citation>
    <scope>NUCLEOTIDE SEQUENCE [LARGE SCALE GENOMIC DNA]</scope>
    <source>
        <strain evidence="2 3">FDU301</strain>
        <plasmid evidence="3">pfdu301a</plasmid>
    </source>
</reference>
<geneLocation type="plasmid" evidence="3">
    <name>pfdu301a</name>
</geneLocation>
<protein>
    <submittedName>
        <fullName evidence="2">Uncharacterized protein</fullName>
    </submittedName>
</protein>
<keyword evidence="1" id="KW-0812">Transmembrane</keyword>
<gene>
    <name evidence="2" type="ORF">FDZ14_29240</name>
</gene>
<evidence type="ECO:0000256" key="1">
    <source>
        <dbReference type="SAM" id="Phobius"/>
    </source>
</evidence>